<dbReference type="Pfam" id="PF13272">
    <property type="entry name" value="Holin_2-3"/>
    <property type="match status" value="1"/>
</dbReference>
<keyword evidence="3" id="KW-1185">Reference proteome</keyword>
<feature type="transmembrane region" description="Helical" evidence="1">
    <location>
        <begin position="25"/>
        <end position="43"/>
    </location>
</feature>
<keyword evidence="1" id="KW-0472">Membrane</keyword>
<comment type="caution">
    <text evidence="2">The sequence shown here is derived from an EMBL/GenBank/DDBJ whole genome shotgun (WGS) entry which is preliminary data.</text>
</comment>
<dbReference type="Proteomes" id="UP001516061">
    <property type="component" value="Unassembled WGS sequence"/>
</dbReference>
<protein>
    <recommendedName>
        <fullName evidence="4">Holin</fullName>
    </recommendedName>
</protein>
<reference evidence="2 3" key="1">
    <citation type="submission" date="2020-05" db="EMBL/GenBank/DDBJ databases">
        <title>Genomic Encyclopedia of Type Strains, Phase IV (KMG-V): Genome sequencing to study the core and pangenomes of soil and plant-associated prokaryotes.</title>
        <authorList>
            <person name="Whitman W."/>
        </authorList>
    </citation>
    <scope>NUCLEOTIDE SEQUENCE [LARGE SCALE GENOMIC DNA]</scope>
    <source>
        <strain evidence="2 3">C29</strain>
    </source>
</reference>
<name>A0ABX2G035_9BURK</name>
<keyword evidence="1" id="KW-1133">Transmembrane helix</keyword>
<evidence type="ECO:0000256" key="1">
    <source>
        <dbReference type="SAM" id="Phobius"/>
    </source>
</evidence>
<organism evidence="2 3">
    <name type="scientific">Sphaerotilus uruguayifluvii</name>
    <dbReference type="NCBI Taxonomy" id="2735897"/>
    <lineage>
        <taxon>Bacteria</taxon>
        <taxon>Pseudomonadati</taxon>
        <taxon>Pseudomonadota</taxon>
        <taxon>Betaproteobacteria</taxon>
        <taxon>Burkholderiales</taxon>
        <taxon>Sphaerotilaceae</taxon>
        <taxon>Sphaerotilus</taxon>
    </lineage>
</organism>
<keyword evidence="1" id="KW-0812">Transmembrane</keyword>
<sequence length="94" mass="9969">MFGWLVLAVLLTALTYTLAPQQLPVSVYKLSLVATAAVVGYWIDRAMYPYARPDALLDIAGGADHMTLCVLMTGATLRRALIVSATMLAVGLGA</sequence>
<dbReference type="RefSeq" id="WP_286180422.1">
    <property type="nucleotide sequence ID" value="NZ_JABSNM010000002.1"/>
</dbReference>
<evidence type="ECO:0000313" key="2">
    <source>
        <dbReference type="EMBL" id="NRT54785.1"/>
    </source>
</evidence>
<dbReference type="InterPro" id="IPR025140">
    <property type="entry name" value="Holin_2-3"/>
</dbReference>
<evidence type="ECO:0008006" key="4">
    <source>
        <dbReference type="Google" id="ProtNLM"/>
    </source>
</evidence>
<dbReference type="EMBL" id="JABSNM010000002">
    <property type="protein sequence ID" value="NRT54785.1"/>
    <property type="molecule type" value="Genomic_DNA"/>
</dbReference>
<proteinExistence type="predicted"/>
<evidence type="ECO:0000313" key="3">
    <source>
        <dbReference type="Proteomes" id="UP001516061"/>
    </source>
</evidence>
<accession>A0ABX2G035</accession>
<gene>
    <name evidence="2" type="ORF">HNQ01_000495</name>
</gene>